<evidence type="ECO:0000313" key="1">
    <source>
        <dbReference type="EMBL" id="PWN59212.1"/>
    </source>
</evidence>
<dbReference type="AlphaFoldDB" id="A0A316WCS1"/>
<gene>
    <name evidence="1" type="ORF">C1638_021635</name>
</gene>
<dbReference type="OrthoDB" id="1263921at2"/>
<keyword evidence="2" id="KW-1185">Reference proteome</keyword>
<name>A0A316WCS1_9FLAO</name>
<comment type="caution">
    <text evidence="1">The sequence shown here is derived from an EMBL/GenBank/DDBJ whole genome shotgun (WGS) entry which is preliminary data.</text>
</comment>
<proteinExistence type="predicted"/>
<sequence>MATKSQRYEIIIKMHNKAELKWHNVNTGTFKAHRNIKELYKNFWDYYTIYRKSDKSIVEVIYNRNIFTIKAIRLFLNYRPNSKSSGIIANFKFERNNFEIVRGINFSDKIILDRTEEYFTIPEDIYFKAVEEHKKALFDYYTAKGHLIANDEISLGEFLQEKILIQKVLREGTEPSADYP</sequence>
<protein>
    <submittedName>
        <fullName evidence="1">Uncharacterized protein</fullName>
    </submittedName>
</protein>
<accession>A0A316WCS1</accession>
<reference evidence="1" key="1">
    <citation type="submission" date="2018-04" db="EMBL/GenBank/DDBJ databases">
        <title>Draft Genome Sequences of Chryseobacterium lactis NCTC11390T isolated from milk, Chryseobacterium oncorhynchi 701B-08T from rainbow trout, and Chryseobacterium viscerum 687B-08T from diseased fish.</title>
        <authorList>
            <person name="Jeong J.-J."/>
            <person name="Lee Y.J."/>
            <person name="Pathiraja D."/>
            <person name="Park B."/>
            <person name="Choi I.-G."/>
            <person name="Kim K.D."/>
        </authorList>
    </citation>
    <scope>NUCLEOTIDE SEQUENCE [LARGE SCALE GENOMIC DNA]</scope>
    <source>
        <strain evidence="1">701B-08</strain>
    </source>
</reference>
<dbReference type="RefSeq" id="WP_109624016.1">
    <property type="nucleotide sequence ID" value="NZ_PPEI02000012.1"/>
</dbReference>
<dbReference type="EMBL" id="PPEI02000012">
    <property type="protein sequence ID" value="PWN59212.1"/>
    <property type="molecule type" value="Genomic_DNA"/>
</dbReference>
<evidence type="ECO:0000313" key="2">
    <source>
        <dbReference type="Proteomes" id="UP000236182"/>
    </source>
</evidence>
<organism evidence="1 2">
    <name type="scientific">Chryseobacterium oncorhynchi</name>
    <dbReference type="NCBI Taxonomy" id="741074"/>
    <lineage>
        <taxon>Bacteria</taxon>
        <taxon>Pseudomonadati</taxon>
        <taxon>Bacteroidota</taxon>
        <taxon>Flavobacteriia</taxon>
        <taxon>Flavobacteriales</taxon>
        <taxon>Weeksellaceae</taxon>
        <taxon>Chryseobacterium group</taxon>
        <taxon>Chryseobacterium</taxon>
    </lineage>
</organism>
<dbReference type="Proteomes" id="UP000236182">
    <property type="component" value="Unassembled WGS sequence"/>
</dbReference>